<feature type="transmembrane region" description="Helical" evidence="1">
    <location>
        <begin position="18"/>
        <end position="35"/>
    </location>
</feature>
<organism evidence="2 3">
    <name type="scientific">Sphingomonas jinjuensis</name>
    <dbReference type="NCBI Taxonomy" id="535907"/>
    <lineage>
        <taxon>Bacteria</taxon>
        <taxon>Pseudomonadati</taxon>
        <taxon>Pseudomonadota</taxon>
        <taxon>Alphaproteobacteria</taxon>
        <taxon>Sphingomonadales</taxon>
        <taxon>Sphingomonadaceae</taxon>
        <taxon>Sphingomonas</taxon>
    </lineage>
</organism>
<accession>A0A840F4W3</accession>
<dbReference type="RefSeq" id="WP_183982621.1">
    <property type="nucleotide sequence ID" value="NZ_JACIEV010000002.1"/>
</dbReference>
<sequence length="69" mass="7446">MNAPPLPVPTQLRRMSRFLVVLGLVNGFALAFALGGNLRVAVAALAINNFGLVIVVTMIRGLLNRRTFL</sequence>
<feature type="transmembrane region" description="Helical" evidence="1">
    <location>
        <begin position="41"/>
        <end position="63"/>
    </location>
</feature>
<evidence type="ECO:0000313" key="3">
    <source>
        <dbReference type="Proteomes" id="UP000529795"/>
    </source>
</evidence>
<proteinExistence type="predicted"/>
<evidence type="ECO:0000256" key="1">
    <source>
        <dbReference type="SAM" id="Phobius"/>
    </source>
</evidence>
<evidence type="ECO:0000313" key="2">
    <source>
        <dbReference type="EMBL" id="MBB4152930.1"/>
    </source>
</evidence>
<dbReference type="EMBL" id="JACIEV010000002">
    <property type="protein sequence ID" value="MBB4152930.1"/>
    <property type="molecule type" value="Genomic_DNA"/>
</dbReference>
<protein>
    <submittedName>
        <fullName evidence="2">Uncharacterized protein</fullName>
    </submittedName>
</protein>
<keyword evidence="1" id="KW-0472">Membrane</keyword>
<dbReference type="Proteomes" id="UP000529795">
    <property type="component" value="Unassembled WGS sequence"/>
</dbReference>
<dbReference type="AlphaFoldDB" id="A0A840F4W3"/>
<keyword evidence="3" id="KW-1185">Reference proteome</keyword>
<keyword evidence="1" id="KW-1133">Transmembrane helix</keyword>
<name>A0A840F4W3_9SPHN</name>
<gene>
    <name evidence="2" type="ORF">GGQ80_000818</name>
</gene>
<keyword evidence="1" id="KW-0812">Transmembrane</keyword>
<comment type="caution">
    <text evidence="2">The sequence shown here is derived from an EMBL/GenBank/DDBJ whole genome shotgun (WGS) entry which is preliminary data.</text>
</comment>
<reference evidence="2 3" key="1">
    <citation type="submission" date="2020-08" db="EMBL/GenBank/DDBJ databases">
        <title>Genomic Encyclopedia of Type Strains, Phase IV (KMG-IV): sequencing the most valuable type-strain genomes for metagenomic binning, comparative biology and taxonomic classification.</title>
        <authorList>
            <person name="Goeker M."/>
        </authorList>
    </citation>
    <scope>NUCLEOTIDE SEQUENCE [LARGE SCALE GENOMIC DNA]</scope>
    <source>
        <strain evidence="2 3">YC6723</strain>
    </source>
</reference>